<organism evidence="2 3">
    <name type="scientific">Hibiscus sabdariffa</name>
    <name type="common">roselle</name>
    <dbReference type="NCBI Taxonomy" id="183260"/>
    <lineage>
        <taxon>Eukaryota</taxon>
        <taxon>Viridiplantae</taxon>
        <taxon>Streptophyta</taxon>
        <taxon>Embryophyta</taxon>
        <taxon>Tracheophyta</taxon>
        <taxon>Spermatophyta</taxon>
        <taxon>Magnoliopsida</taxon>
        <taxon>eudicotyledons</taxon>
        <taxon>Gunneridae</taxon>
        <taxon>Pentapetalae</taxon>
        <taxon>rosids</taxon>
        <taxon>malvids</taxon>
        <taxon>Malvales</taxon>
        <taxon>Malvaceae</taxon>
        <taxon>Malvoideae</taxon>
        <taxon>Hibiscus</taxon>
    </lineage>
</organism>
<name>A0ABR2F216_9ROSI</name>
<dbReference type="InterPro" id="IPR036047">
    <property type="entry name" value="F-box-like_dom_sf"/>
</dbReference>
<accession>A0ABR2F216</accession>
<dbReference type="InterPro" id="IPR013187">
    <property type="entry name" value="F-box-assoc_dom_typ3"/>
</dbReference>
<comment type="caution">
    <text evidence="2">The sequence shown here is derived from an EMBL/GenBank/DDBJ whole genome shotgun (WGS) entry which is preliminary data.</text>
</comment>
<dbReference type="CDD" id="cd22157">
    <property type="entry name" value="F-box_AtFBW1-like"/>
    <property type="match status" value="1"/>
</dbReference>
<dbReference type="Gene3D" id="1.20.1280.50">
    <property type="match status" value="1"/>
</dbReference>
<dbReference type="Proteomes" id="UP001472677">
    <property type="component" value="Unassembled WGS sequence"/>
</dbReference>
<dbReference type="PANTHER" id="PTHR31672">
    <property type="entry name" value="BNACNNG10540D PROTEIN"/>
    <property type="match status" value="1"/>
</dbReference>
<dbReference type="InterPro" id="IPR017451">
    <property type="entry name" value="F-box-assoc_interact_dom"/>
</dbReference>
<evidence type="ECO:0000259" key="1">
    <source>
        <dbReference type="PROSITE" id="PS50181"/>
    </source>
</evidence>
<gene>
    <name evidence="2" type="ORF">V6N12_007530</name>
</gene>
<dbReference type="PANTHER" id="PTHR31672:SF13">
    <property type="entry name" value="F-BOX PROTEIN CPR30-LIKE"/>
    <property type="match status" value="1"/>
</dbReference>
<proteinExistence type="predicted"/>
<dbReference type="Pfam" id="PF12937">
    <property type="entry name" value="F-box-like"/>
    <property type="match status" value="1"/>
</dbReference>
<dbReference type="SUPFAM" id="SSF50965">
    <property type="entry name" value="Galactose oxidase, central domain"/>
    <property type="match status" value="1"/>
</dbReference>
<evidence type="ECO:0000313" key="3">
    <source>
        <dbReference type="Proteomes" id="UP001472677"/>
    </source>
</evidence>
<reference evidence="2 3" key="1">
    <citation type="journal article" date="2024" name="G3 (Bethesda)">
        <title>Genome assembly of Hibiscus sabdariffa L. provides insights into metabolisms of medicinal natural products.</title>
        <authorList>
            <person name="Kim T."/>
        </authorList>
    </citation>
    <scope>NUCLEOTIDE SEQUENCE [LARGE SCALE GENOMIC DNA]</scope>
    <source>
        <strain evidence="2">TK-2024</strain>
        <tissue evidence="2">Old leaves</tissue>
    </source>
</reference>
<sequence>MDRLPRELVLEILSRLPIRSLVQFQCVCGAWRVIIRDQVLVNKHFKRMADNDPAFILQISDQAIQNNLYFGDFSSDPDDGNVTMITKKLPMPPLMNFHLVSSCNGLLCLRATHPTFGLISIYNPFTRDYIELPKLITEHPSHHLRVLGFGFDPTTKKLKVVEVSYKLGISCGALGGHFIRSSVHLALHRPHMATPSSSSIESEVNILTVGSSTWRNLGRFPFHIMWQQSQVLVNGKLHWITYTKRSNATKPIMSFDLATEQFKEVPRPDSISPNRHIHELVVLRGCLSAVSFDNHNKELEIWVMDEYGVKESWVKELSMGAYVPKILQGQPNDERESMNSWMIYVPEKYMRVLCMLSSGRILLESNNKSLVLYDPHCKTFNDLQVTFEGIPRLPTEVLTTSQGGPWSGHDATTIPVEGATSDDIPLSTIREQQLVVVDGVERVSLEAPEVSLGVWVADENAQSLSSERTAMS</sequence>
<feature type="domain" description="F-box" evidence="1">
    <location>
        <begin position="1"/>
        <end position="48"/>
    </location>
</feature>
<dbReference type="Pfam" id="PF08268">
    <property type="entry name" value="FBA_3"/>
    <property type="match status" value="1"/>
</dbReference>
<dbReference type="InterPro" id="IPR001810">
    <property type="entry name" value="F-box_dom"/>
</dbReference>
<evidence type="ECO:0000313" key="2">
    <source>
        <dbReference type="EMBL" id="KAK8568997.1"/>
    </source>
</evidence>
<keyword evidence="3" id="KW-1185">Reference proteome</keyword>
<dbReference type="PROSITE" id="PS50181">
    <property type="entry name" value="FBOX"/>
    <property type="match status" value="1"/>
</dbReference>
<dbReference type="InterPro" id="IPR050796">
    <property type="entry name" value="SCF_F-box_component"/>
</dbReference>
<dbReference type="NCBIfam" id="TIGR01640">
    <property type="entry name" value="F_box_assoc_1"/>
    <property type="match status" value="1"/>
</dbReference>
<dbReference type="SUPFAM" id="SSF81383">
    <property type="entry name" value="F-box domain"/>
    <property type="match status" value="1"/>
</dbReference>
<dbReference type="SMART" id="SM00256">
    <property type="entry name" value="FBOX"/>
    <property type="match status" value="1"/>
</dbReference>
<dbReference type="InterPro" id="IPR011043">
    <property type="entry name" value="Gal_Oxase/kelch_b-propeller"/>
</dbReference>
<dbReference type="EMBL" id="JBBPBM010000009">
    <property type="protein sequence ID" value="KAK8568997.1"/>
    <property type="molecule type" value="Genomic_DNA"/>
</dbReference>
<protein>
    <recommendedName>
        <fullName evidence="1">F-box domain-containing protein</fullName>
    </recommendedName>
</protein>